<keyword evidence="2" id="KW-1185">Reference proteome</keyword>
<dbReference type="EMBL" id="UYJE01007795">
    <property type="protein sequence ID" value="VDI57994.1"/>
    <property type="molecule type" value="Genomic_DNA"/>
</dbReference>
<name>A0A8B6G353_MYTGA</name>
<accession>A0A8B6G353</accession>
<sequence>MLEKADGILASSTADKVEVLNKFFTSIFTQTEDLKDYDTNSESNIFLNDVDICQEDVLNKLNKLKTDKSVGPDGLHPKVLYEVRHAICYPLFLIFNKSIKEGKVPDDWIVSPIFKKGKKRKPGNYRPVSLTSV</sequence>
<dbReference type="PANTHER" id="PTHR33395">
    <property type="entry name" value="TRANSCRIPTASE, PUTATIVE-RELATED-RELATED"/>
    <property type="match status" value="1"/>
</dbReference>
<dbReference type="AlphaFoldDB" id="A0A8B6G353"/>
<proteinExistence type="predicted"/>
<evidence type="ECO:0000313" key="1">
    <source>
        <dbReference type="EMBL" id="VDI57994.1"/>
    </source>
</evidence>
<feature type="non-terminal residue" evidence="1">
    <location>
        <position position="133"/>
    </location>
</feature>
<dbReference type="PANTHER" id="PTHR33395:SF22">
    <property type="entry name" value="REVERSE TRANSCRIPTASE DOMAIN-CONTAINING PROTEIN"/>
    <property type="match status" value="1"/>
</dbReference>
<organism evidence="1 2">
    <name type="scientific">Mytilus galloprovincialis</name>
    <name type="common">Mediterranean mussel</name>
    <dbReference type="NCBI Taxonomy" id="29158"/>
    <lineage>
        <taxon>Eukaryota</taxon>
        <taxon>Metazoa</taxon>
        <taxon>Spiralia</taxon>
        <taxon>Lophotrochozoa</taxon>
        <taxon>Mollusca</taxon>
        <taxon>Bivalvia</taxon>
        <taxon>Autobranchia</taxon>
        <taxon>Pteriomorphia</taxon>
        <taxon>Mytilida</taxon>
        <taxon>Mytiloidea</taxon>
        <taxon>Mytilidae</taxon>
        <taxon>Mytilinae</taxon>
        <taxon>Mytilus</taxon>
    </lineage>
</organism>
<gene>
    <name evidence="1" type="ORF">MGAL_10B003842</name>
</gene>
<comment type="caution">
    <text evidence="1">The sequence shown here is derived from an EMBL/GenBank/DDBJ whole genome shotgun (WGS) entry which is preliminary data.</text>
</comment>
<dbReference type="OrthoDB" id="6154608at2759"/>
<evidence type="ECO:0008006" key="3">
    <source>
        <dbReference type="Google" id="ProtNLM"/>
    </source>
</evidence>
<evidence type="ECO:0000313" key="2">
    <source>
        <dbReference type="Proteomes" id="UP000596742"/>
    </source>
</evidence>
<protein>
    <recommendedName>
        <fullName evidence="3">RNA-directed DNA polymerase from mobile element jockey-like</fullName>
    </recommendedName>
</protein>
<reference evidence="1" key="1">
    <citation type="submission" date="2018-11" db="EMBL/GenBank/DDBJ databases">
        <authorList>
            <person name="Alioto T."/>
            <person name="Alioto T."/>
        </authorList>
    </citation>
    <scope>NUCLEOTIDE SEQUENCE</scope>
</reference>
<dbReference type="Proteomes" id="UP000596742">
    <property type="component" value="Unassembled WGS sequence"/>
</dbReference>